<dbReference type="PANTHER" id="PTHR42880">
    <property type="entry name" value="HOMOCITRATE SYNTHASE"/>
    <property type="match status" value="1"/>
</dbReference>
<dbReference type="AlphaFoldDB" id="A0A133VDV3"/>
<evidence type="ECO:0000313" key="6">
    <source>
        <dbReference type="Proteomes" id="UP000070076"/>
    </source>
</evidence>
<dbReference type="PROSITE" id="PS50991">
    <property type="entry name" value="PYR_CT"/>
    <property type="match status" value="1"/>
</dbReference>
<comment type="similarity">
    <text evidence="1">Belongs to the alpha-IPM synthase/homocitrate synthase family.</text>
</comment>
<evidence type="ECO:0000256" key="2">
    <source>
        <dbReference type="ARBA" id="ARBA00022679"/>
    </source>
</evidence>
<organism evidence="5 6">
    <name type="scientific">candidate division MSBL1 archaeon SCGC-AAA261O19</name>
    <dbReference type="NCBI Taxonomy" id="1698277"/>
    <lineage>
        <taxon>Archaea</taxon>
        <taxon>Methanobacteriati</taxon>
        <taxon>Methanobacteriota</taxon>
        <taxon>candidate division MSBL1</taxon>
    </lineage>
</organism>
<feature type="domain" description="Pyruvate carboxyltransferase" evidence="4">
    <location>
        <begin position="49"/>
        <end position="311"/>
    </location>
</feature>
<comment type="caution">
    <text evidence="5">The sequence shown here is derived from an EMBL/GenBank/DDBJ whole genome shotgun (WGS) entry which is preliminary data.</text>
</comment>
<accession>A0A133VDV3</accession>
<reference evidence="5 6" key="1">
    <citation type="journal article" date="2016" name="Sci. Rep.">
        <title>Metabolic traits of an uncultured archaeal lineage -MSBL1- from brine pools of the Red Sea.</title>
        <authorList>
            <person name="Mwirichia R."/>
            <person name="Alam I."/>
            <person name="Rashid M."/>
            <person name="Vinu M."/>
            <person name="Ba-Alawi W."/>
            <person name="Anthony Kamau A."/>
            <person name="Kamanda Ngugi D."/>
            <person name="Goker M."/>
            <person name="Klenk H.P."/>
            <person name="Bajic V."/>
            <person name="Stingl U."/>
        </authorList>
    </citation>
    <scope>NUCLEOTIDE SEQUENCE [LARGE SCALE GENOMIC DNA]</scope>
    <source>
        <strain evidence="5">SCGC-AAA261O19</strain>
    </source>
</reference>
<dbReference type="InterPro" id="IPR000891">
    <property type="entry name" value="PYR_CT"/>
</dbReference>
<dbReference type="Pfam" id="PF22617">
    <property type="entry name" value="HCS_D2"/>
    <property type="match status" value="1"/>
</dbReference>
<evidence type="ECO:0000256" key="3">
    <source>
        <dbReference type="ARBA" id="ARBA00048363"/>
    </source>
</evidence>
<keyword evidence="6" id="KW-1185">Reference proteome</keyword>
<evidence type="ECO:0000256" key="1">
    <source>
        <dbReference type="ARBA" id="ARBA00006154"/>
    </source>
</evidence>
<dbReference type="PANTHER" id="PTHR42880:SF1">
    <property type="entry name" value="ISOPROPYLMALATE_HOMOCITRATE_CITRAMALATE SYNTHASE FAMILY PROTEIN"/>
    <property type="match status" value="1"/>
</dbReference>
<dbReference type="GO" id="GO:0004410">
    <property type="term" value="F:homocitrate synthase activity"/>
    <property type="evidence" value="ECO:0007669"/>
    <property type="project" value="UniProtKB-EC"/>
</dbReference>
<evidence type="ECO:0000313" key="5">
    <source>
        <dbReference type="EMBL" id="KXB04611.1"/>
    </source>
</evidence>
<protein>
    <recommendedName>
        <fullName evidence="4">Pyruvate carboxyltransferase domain-containing protein</fullName>
    </recommendedName>
</protein>
<evidence type="ECO:0000259" key="4">
    <source>
        <dbReference type="PROSITE" id="PS50991"/>
    </source>
</evidence>
<dbReference type="Gene3D" id="3.20.20.70">
    <property type="entry name" value="Aldolase class I"/>
    <property type="match status" value="1"/>
</dbReference>
<comment type="catalytic activity">
    <reaction evidence="3">
        <text>acetyl-CoA + 2-oxoglutarate + H2O = (2R)-homocitrate + CoA + H(+)</text>
        <dbReference type="Rhea" id="RHEA:12929"/>
        <dbReference type="ChEBI" id="CHEBI:15377"/>
        <dbReference type="ChEBI" id="CHEBI:15378"/>
        <dbReference type="ChEBI" id="CHEBI:16810"/>
        <dbReference type="ChEBI" id="CHEBI:57287"/>
        <dbReference type="ChEBI" id="CHEBI:57288"/>
        <dbReference type="ChEBI" id="CHEBI:58884"/>
        <dbReference type="EC" id="2.3.3.14"/>
    </reaction>
    <physiologicalReaction direction="left-to-right" evidence="3">
        <dbReference type="Rhea" id="RHEA:12930"/>
    </physiologicalReaction>
</comment>
<dbReference type="InterPro" id="IPR013785">
    <property type="entry name" value="Aldolase_TIM"/>
</dbReference>
<proteinExistence type="inferred from homology"/>
<gene>
    <name evidence="5" type="ORF">AKJ48_02000</name>
</gene>
<keyword evidence="2" id="KW-0808">Transferase</keyword>
<dbReference type="EMBL" id="LHYB01000020">
    <property type="protein sequence ID" value="KXB04611.1"/>
    <property type="molecule type" value="Genomic_DNA"/>
</dbReference>
<dbReference type="InterPro" id="IPR054691">
    <property type="entry name" value="LeuA/HCS_post-cat"/>
</dbReference>
<sequence>MSSKFDEMEDARKEFLKELNKLSTLEFDLEKWEKLKELVYDPQPLDVDVVIDDTTLREGLQMPGILSPPPAEACRIASLLRDIGVERIEVLTYTKSDKEGIKRMRDEGLEDIIAGWCRASQKDIDSALKLGFKQIGVSHPVSFIHFEKWPDKSVKQLTDRVVDAVEYAVDHGLRVFVHGEDSMRAEWKFEKEFINAIAEAGAEVYRICDTVGCGVPNPDAPLPYGIQTKVKHIKEETDIPSIEFHGHDDLGNAVNNTTTAIEAASGLFDKVYASTTFAGIGDRCGNAETEKIMMNCYMHNNVKKWDLGGFKELADFLASALNYHLPVDKAIIGEGAFAHESGIHVHGVYTLPLTYEVFPPELVGQKRGIRIGKRSGRYTVKAKLEEILRSEVDKEDPRFKKLTKRIKNEFVKGERRAPLKDKEFKEWAREAGFEC</sequence>
<dbReference type="Proteomes" id="UP000070076">
    <property type="component" value="Unassembled WGS sequence"/>
</dbReference>
<dbReference type="SUPFAM" id="SSF51569">
    <property type="entry name" value="Aldolase"/>
    <property type="match status" value="1"/>
</dbReference>
<dbReference type="Pfam" id="PF00682">
    <property type="entry name" value="HMGL-like"/>
    <property type="match status" value="1"/>
</dbReference>
<name>A0A133VDV3_9EURY</name>
<dbReference type="Gene3D" id="1.10.238.260">
    <property type="match status" value="1"/>
</dbReference>